<feature type="region of interest" description="Disordered" evidence="1">
    <location>
        <begin position="258"/>
        <end position="319"/>
    </location>
</feature>
<evidence type="ECO:0000313" key="4">
    <source>
        <dbReference type="EMBL" id="GEY95146.1"/>
    </source>
</evidence>
<proteinExistence type="predicted"/>
<comment type="caution">
    <text evidence="3">The sequence shown here is derived from an EMBL/GenBank/DDBJ whole genome shotgun (WGS) entry which is preliminary data.</text>
</comment>
<feature type="non-terminal residue" evidence="3">
    <location>
        <position position="1"/>
    </location>
</feature>
<feature type="transmembrane region" description="Helical" evidence="2">
    <location>
        <begin position="119"/>
        <end position="141"/>
    </location>
</feature>
<feature type="compositionally biased region" description="Polar residues" evidence="1">
    <location>
        <begin position="298"/>
        <end position="312"/>
    </location>
</feature>
<sequence>VMVTASLVNRDAVSTVCENKIFVFDEKFPALDSIRILKRIELSIPRNFPFSGQVAVNEVFPSVSGIMFTHDPRSARVSKGSDSPNLQAKRYRLERGLGLRDWKVKMQILKFVIKGWFGFFRLLWIFHAILSVMGTTAYFTWSSDFVHLGFFWVEVTKLTTDRLVNGSSCDGIDMIIKNLDLEPKNIVTEFYGPSRWKELSKESGSKILPCEDGSCWKAFKPIASLIAGTTLFPSGSSMVFYSPRGLVCTIPPPRNPNNIAPHPIATLAPPESPPLNVTSIKRPTTTDHDHQDKRPPKGSSSFKPSENLSPPQRSAAAVGNTVATPKKLLPPLLNILCCQNPSCDHILHTFFAHPPS</sequence>
<dbReference type="EMBL" id="BKCJ010223303">
    <property type="protein sequence ID" value="GEY92798.1"/>
    <property type="molecule type" value="Genomic_DNA"/>
</dbReference>
<reference evidence="3" key="1">
    <citation type="journal article" date="2019" name="Sci. Rep.">
        <title>Draft genome of Tanacetum cinerariifolium, the natural source of mosquito coil.</title>
        <authorList>
            <person name="Yamashiro T."/>
            <person name="Shiraishi A."/>
            <person name="Satake H."/>
            <person name="Nakayama K."/>
        </authorList>
    </citation>
    <scope>NUCLEOTIDE SEQUENCE</scope>
</reference>
<evidence type="ECO:0000256" key="1">
    <source>
        <dbReference type="SAM" id="MobiDB-lite"/>
    </source>
</evidence>
<dbReference type="EMBL" id="BKCJ010225674">
    <property type="protein sequence ID" value="GEY95146.1"/>
    <property type="molecule type" value="Genomic_DNA"/>
</dbReference>
<organism evidence="3">
    <name type="scientific">Tanacetum cinerariifolium</name>
    <name type="common">Dalmatian daisy</name>
    <name type="synonym">Chrysanthemum cinerariifolium</name>
    <dbReference type="NCBI Taxonomy" id="118510"/>
    <lineage>
        <taxon>Eukaryota</taxon>
        <taxon>Viridiplantae</taxon>
        <taxon>Streptophyta</taxon>
        <taxon>Embryophyta</taxon>
        <taxon>Tracheophyta</taxon>
        <taxon>Spermatophyta</taxon>
        <taxon>Magnoliopsida</taxon>
        <taxon>eudicotyledons</taxon>
        <taxon>Gunneridae</taxon>
        <taxon>Pentapetalae</taxon>
        <taxon>asterids</taxon>
        <taxon>campanulids</taxon>
        <taxon>Asterales</taxon>
        <taxon>Asteraceae</taxon>
        <taxon>Asteroideae</taxon>
        <taxon>Anthemideae</taxon>
        <taxon>Anthemidinae</taxon>
        <taxon>Tanacetum</taxon>
    </lineage>
</organism>
<evidence type="ECO:0000313" key="3">
    <source>
        <dbReference type="EMBL" id="GEY92798.1"/>
    </source>
</evidence>
<dbReference type="AlphaFoldDB" id="A0A699HYP9"/>
<name>A0A699HYP9_TANCI</name>
<gene>
    <name evidence="3" type="ORF">Tci_464772</name>
    <name evidence="4" type="ORF">Tci_467120</name>
</gene>
<protein>
    <submittedName>
        <fullName evidence="3">Uncharacterized protein</fullName>
    </submittedName>
</protein>
<keyword evidence="2" id="KW-0812">Transmembrane</keyword>
<keyword evidence="2" id="KW-1133">Transmembrane helix</keyword>
<evidence type="ECO:0000256" key="2">
    <source>
        <dbReference type="SAM" id="Phobius"/>
    </source>
</evidence>
<accession>A0A699HYP9</accession>
<feature type="compositionally biased region" description="Basic and acidic residues" evidence="1">
    <location>
        <begin position="284"/>
        <end position="295"/>
    </location>
</feature>
<keyword evidence="2" id="KW-0472">Membrane</keyword>